<evidence type="ECO:0000256" key="1">
    <source>
        <dbReference type="ARBA" id="ARBA00004651"/>
    </source>
</evidence>
<dbReference type="InterPro" id="IPR020846">
    <property type="entry name" value="MFS_dom"/>
</dbReference>
<keyword evidence="4 5" id="KW-0472">Membrane</keyword>
<dbReference type="InterPro" id="IPR036259">
    <property type="entry name" value="MFS_trans_sf"/>
</dbReference>
<dbReference type="GO" id="GO:0022857">
    <property type="term" value="F:transmembrane transporter activity"/>
    <property type="evidence" value="ECO:0007669"/>
    <property type="project" value="InterPro"/>
</dbReference>
<evidence type="ECO:0000259" key="6">
    <source>
        <dbReference type="PROSITE" id="PS50850"/>
    </source>
</evidence>
<reference evidence="7" key="1">
    <citation type="submission" date="2021-01" db="EMBL/GenBank/DDBJ databases">
        <title>Whole genome shotgun sequence of Virgisporangium aurantiacum NBRC 16421.</title>
        <authorList>
            <person name="Komaki H."/>
            <person name="Tamura T."/>
        </authorList>
    </citation>
    <scope>NUCLEOTIDE SEQUENCE</scope>
    <source>
        <strain evidence="7">NBRC 16421</strain>
    </source>
</reference>
<feature type="transmembrane region" description="Helical" evidence="5">
    <location>
        <begin position="426"/>
        <end position="447"/>
    </location>
</feature>
<dbReference type="AlphaFoldDB" id="A0A8J3ZDC5"/>
<dbReference type="Pfam" id="PF07690">
    <property type="entry name" value="MFS_1"/>
    <property type="match status" value="1"/>
</dbReference>
<feature type="transmembrane region" description="Helical" evidence="5">
    <location>
        <begin position="134"/>
        <end position="153"/>
    </location>
</feature>
<feature type="transmembrane region" description="Helical" evidence="5">
    <location>
        <begin position="222"/>
        <end position="243"/>
    </location>
</feature>
<feature type="transmembrane region" description="Helical" evidence="5">
    <location>
        <begin position="301"/>
        <end position="320"/>
    </location>
</feature>
<keyword evidence="3 5" id="KW-1133">Transmembrane helix</keyword>
<gene>
    <name evidence="7" type="ORF">Vau01_093770</name>
</gene>
<dbReference type="GO" id="GO:0005886">
    <property type="term" value="C:plasma membrane"/>
    <property type="evidence" value="ECO:0007669"/>
    <property type="project" value="UniProtKB-SubCell"/>
</dbReference>
<dbReference type="SUPFAM" id="SSF103473">
    <property type="entry name" value="MFS general substrate transporter"/>
    <property type="match status" value="2"/>
</dbReference>
<proteinExistence type="predicted"/>
<dbReference type="PANTHER" id="PTHR42718:SF39">
    <property type="entry name" value="ACTINORHODIN TRANSPORTER-RELATED"/>
    <property type="match status" value="1"/>
</dbReference>
<sequence length="466" mass="47430">MSDARTRSLLLVGPFMAQADVTIANVATPSIHEDLGASGALLELVVGGYLIAFAVLLITGARLGQIHGYGRMFLLGVGLFTVASLLCGLAPTPTALVAARILQGFGAALMFPQTLTGIQVTLDGRERVRAIGRYAIALSSGAVAGQLLGGLLVSADIAGTQWRAVFLVNVPVGLLVIVAGLRYLPVDAHRVARRLDLPGVAVLSVALGLLVVPLVVGRDVGWPAWTWVCLALAGPAFAGFVVVQRRIAARGGEPLVAVGVLGRPAVSAALVTLMVATGTYYALLFTVAQYLQHGRGYSPAVSGLTLVPWVAAFGLAGQLVRRLPVDAVRRAPAAGCVLLGVTYLAIAGVTVSGHRSLPPLVVLFAVGGLGLGVQFSALIAHLTAAVPPRHAAEISGVSGTVMLIGGAVSIATFGTLYLALASHPTTAFGVTTVGLAAAALTAGAAAYRATRTSGEVIAARRRPVAA</sequence>
<dbReference type="InterPro" id="IPR011701">
    <property type="entry name" value="MFS"/>
</dbReference>
<dbReference type="Proteomes" id="UP000612585">
    <property type="component" value="Unassembled WGS sequence"/>
</dbReference>
<feature type="transmembrane region" description="Helical" evidence="5">
    <location>
        <begin position="35"/>
        <end position="60"/>
    </location>
</feature>
<feature type="transmembrane region" description="Helical" evidence="5">
    <location>
        <begin position="165"/>
        <end position="185"/>
    </location>
</feature>
<feature type="transmembrane region" description="Helical" evidence="5">
    <location>
        <begin position="255"/>
        <end position="281"/>
    </location>
</feature>
<protein>
    <submittedName>
        <fullName evidence="7">MFS transporter</fullName>
    </submittedName>
</protein>
<dbReference type="Gene3D" id="1.20.1250.20">
    <property type="entry name" value="MFS general substrate transporter like domains"/>
    <property type="match status" value="1"/>
</dbReference>
<evidence type="ECO:0000256" key="4">
    <source>
        <dbReference type="ARBA" id="ARBA00023136"/>
    </source>
</evidence>
<feature type="transmembrane region" description="Helical" evidence="5">
    <location>
        <begin position="332"/>
        <end position="354"/>
    </location>
</feature>
<evidence type="ECO:0000256" key="2">
    <source>
        <dbReference type="ARBA" id="ARBA00022692"/>
    </source>
</evidence>
<feature type="transmembrane region" description="Helical" evidence="5">
    <location>
        <begin position="394"/>
        <end position="420"/>
    </location>
</feature>
<name>A0A8J3ZDC5_9ACTN</name>
<keyword evidence="8" id="KW-1185">Reference proteome</keyword>
<keyword evidence="2 5" id="KW-0812">Transmembrane</keyword>
<dbReference type="PANTHER" id="PTHR42718">
    <property type="entry name" value="MAJOR FACILITATOR SUPERFAMILY MULTIDRUG TRANSPORTER MFSC"/>
    <property type="match status" value="1"/>
</dbReference>
<evidence type="ECO:0000256" key="3">
    <source>
        <dbReference type="ARBA" id="ARBA00022989"/>
    </source>
</evidence>
<feature type="transmembrane region" description="Helical" evidence="5">
    <location>
        <begin position="360"/>
        <end position="382"/>
    </location>
</feature>
<feature type="transmembrane region" description="Helical" evidence="5">
    <location>
        <begin position="72"/>
        <end position="91"/>
    </location>
</feature>
<dbReference type="EMBL" id="BOPG01000071">
    <property type="protein sequence ID" value="GIJ61861.1"/>
    <property type="molecule type" value="Genomic_DNA"/>
</dbReference>
<dbReference type="RefSeq" id="WP_204007088.1">
    <property type="nucleotide sequence ID" value="NZ_BOPG01000071.1"/>
</dbReference>
<dbReference type="PROSITE" id="PS50850">
    <property type="entry name" value="MFS"/>
    <property type="match status" value="1"/>
</dbReference>
<feature type="transmembrane region" description="Helical" evidence="5">
    <location>
        <begin position="97"/>
        <end position="122"/>
    </location>
</feature>
<feature type="transmembrane region" description="Helical" evidence="5">
    <location>
        <begin position="197"/>
        <end position="216"/>
    </location>
</feature>
<comment type="caution">
    <text evidence="7">The sequence shown here is derived from an EMBL/GenBank/DDBJ whole genome shotgun (WGS) entry which is preliminary data.</text>
</comment>
<evidence type="ECO:0000313" key="8">
    <source>
        <dbReference type="Proteomes" id="UP000612585"/>
    </source>
</evidence>
<evidence type="ECO:0000313" key="7">
    <source>
        <dbReference type="EMBL" id="GIJ61861.1"/>
    </source>
</evidence>
<dbReference type="CDD" id="cd17321">
    <property type="entry name" value="MFS_MMR_MDR_like"/>
    <property type="match status" value="1"/>
</dbReference>
<accession>A0A8J3ZDC5</accession>
<comment type="subcellular location">
    <subcellularLocation>
        <location evidence="1">Cell membrane</location>
        <topology evidence="1">Multi-pass membrane protein</topology>
    </subcellularLocation>
</comment>
<dbReference type="Gene3D" id="1.20.1720.10">
    <property type="entry name" value="Multidrug resistance protein D"/>
    <property type="match status" value="1"/>
</dbReference>
<evidence type="ECO:0000256" key="5">
    <source>
        <dbReference type="SAM" id="Phobius"/>
    </source>
</evidence>
<feature type="domain" description="Major facilitator superfamily (MFS) profile" evidence="6">
    <location>
        <begin position="6"/>
        <end position="454"/>
    </location>
</feature>
<organism evidence="7 8">
    <name type="scientific">Virgisporangium aurantiacum</name>
    <dbReference type="NCBI Taxonomy" id="175570"/>
    <lineage>
        <taxon>Bacteria</taxon>
        <taxon>Bacillati</taxon>
        <taxon>Actinomycetota</taxon>
        <taxon>Actinomycetes</taxon>
        <taxon>Micromonosporales</taxon>
        <taxon>Micromonosporaceae</taxon>
        <taxon>Virgisporangium</taxon>
    </lineage>
</organism>